<evidence type="ECO:0000313" key="4">
    <source>
        <dbReference type="Proteomes" id="UP000198297"/>
    </source>
</evidence>
<feature type="region of interest" description="Disordered" evidence="1">
    <location>
        <begin position="1"/>
        <end position="20"/>
    </location>
</feature>
<gene>
    <name evidence="3" type="ORF">SAMN06266787_12515</name>
</gene>
<dbReference type="EMBL" id="FZNK01000025">
    <property type="protein sequence ID" value="SNR77388.1"/>
    <property type="molecule type" value="Genomic_DNA"/>
</dbReference>
<protein>
    <submittedName>
        <fullName evidence="3">Uncharacterized protein</fullName>
    </submittedName>
</protein>
<name>A0A238Z358_HALEZ</name>
<evidence type="ECO:0000313" key="3">
    <source>
        <dbReference type="EMBL" id="SNR77388.1"/>
    </source>
</evidence>
<feature type="transmembrane region" description="Helical" evidence="2">
    <location>
        <begin position="112"/>
        <end position="133"/>
    </location>
</feature>
<dbReference type="Proteomes" id="UP000198297">
    <property type="component" value="Unassembled WGS sequence"/>
</dbReference>
<dbReference type="RefSeq" id="WP_199234114.1">
    <property type="nucleotide sequence ID" value="NZ_FZNK01000025.1"/>
</dbReference>
<proteinExistence type="predicted"/>
<keyword evidence="2" id="KW-0812">Transmembrane</keyword>
<evidence type="ECO:0000256" key="2">
    <source>
        <dbReference type="SAM" id="Phobius"/>
    </source>
</evidence>
<dbReference type="AlphaFoldDB" id="A0A238Z358"/>
<reference evidence="4" key="1">
    <citation type="submission" date="2017-06" db="EMBL/GenBank/DDBJ databases">
        <authorList>
            <person name="Varghese N."/>
            <person name="Submissions S."/>
        </authorList>
    </citation>
    <scope>NUCLEOTIDE SEQUENCE [LARGE SCALE GENOMIC DNA]</scope>
    <source>
        <strain evidence="4">DSM 19316</strain>
    </source>
</reference>
<feature type="transmembrane region" description="Helical" evidence="2">
    <location>
        <begin position="145"/>
        <end position="163"/>
    </location>
</feature>
<keyword evidence="2" id="KW-0472">Membrane</keyword>
<organism evidence="3 4">
    <name type="scientific">Halorubrum ezzemoulense</name>
    <name type="common">Halorubrum chaoviator</name>
    <dbReference type="NCBI Taxonomy" id="337243"/>
    <lineage>
        <taxon>Archaea</taxon>
        <taxon>Methanobacteriati</taxon>
        <taxon>Methanobacteriota</taxon>
        <taxon>Stenosarchaea group</taxon>
        <taxon>Halobacteria</taxon>
        <taxon>Halobacteriales</taxon>
        <taxon>Haloferacaceae</taxon>
        <taxon>Halorubrum</taxon>
    </lineage>
</organism>
<sequence length="169" mass="18071">MSAALGEPTDGPYDVDPQPESYATVRENADLITLDRITPQGDVARHKYDHLPDPLEAEARDRQQTFGAFADDHEVPAASDPVRAWTRARLLLEHSAAKASDKLDYPPSRRKAAGIAVALGAWAVFAGVVWGTTGAFHIDPVAGEVHATPGAFIGLAIGLVYIGHEIPDL</sequence>
<evidence type="ECO:0000256" key="1">
    <source>
        <dbReference type="SAM" id="MobiDB-lite"/>
    </source>
</evidence>
<accession>A0A238Z358</accession>
<keyword evidence="2" id="KW-1133">Transmembrane helix</keyword>